<keyword evidence="4" id="KW-1185">Reference proteome</keyword>
<dbReference type="InterPro" id="IPR036526">
    <property type="entry name" value="C-N_Hydrolase_sf"/>
</dbReference>
<dbReference type="PANTHER" id="PTHR43674:SF2">
    <property type="entry name" value="BETA-UREIDOPROPIONASE"/>
    <property type="match status" value="1"/>
</dbReference>
<evidence type="ECO:0000256" key="1">
    <source>
        <dbReference type="ARBA" id="ARBA00022801"/>
    </source>
</evidence>
<name>A0A4R2P4Z0_9BACL</name>
<reference evidence="3 4" key="1">
    <citation type="submission" date="2019-03" db="EMBL/GenBank/DDBJ databases">
        <title>Genomic Encyclopedia of Type Strains, Phase IV (KMG-IV): sequencing the most valuable type-strain genomes for metagenomic binning, comparative biology and taxonomic classification.</title>
        <authorList>
            <person name="Goeker M."/>
        </authorList>
    </citation>
    <scope>NUCLEOTIDE SEQUENCE [LARGE SCALE GENOMIC DNA]</scope>
    <source>
        <strain evidence="3 4">DSM 19377</strain>
    </source>
</reference>
<accession>A0A4R2P4Z0</accession>
<feature type="domain" description="CN hydrolase" evidence="2">
    <location>
        <begin position="291"/>
        <end position="549"/>
    </location>
</feature>
<dbReference type="InterPro" id="IPR003010">
    <property type="entry name" value="C-N_Hydrolase"/>
</dbReference>
<dbReference type="CDD" id="cd07197">
    <property type="entry name" value="nitrilase"/>
    <property type="match status" value="1"/>
</dbReference>
<protein>
    <submittedName>
        <fullName evidence="3">Putative amidohydrolase</fullName>
    </submittedName>
</protein>
<dbReference type="Proteomes" id="UP000295416">
    <property type="component" value="Unassembled WGS sequence"/>
</dbReference>
<dbReference type="RefSeq" id="WP_132746325.1">
    <property type="nucleotide sequence ID" value="NZ_SLXK01000015.1"/>
</dbReference>
<dbReference type="Gene3D" id="3.60.110.10">
    <property type="entry name" value="Carbon-nitrogen hydrolase"/>
    <property type="match status" value="2"/>
</dbReference>
<evidence type="ECO:0000259" key="2">
    <source>
        <dbReference type="PROSITE" id="PS50263"/>
    </source>
</evidence>
<dbReference type="Pfam" id="PF00795">
    <property type="entry name" value="CN_hydrolase"/>
    <property type="match status" value="2"/>
</dbReference>
<gene>
    <name evidence="3" type="ORF">EV207_11571</name>
</gene>
<feature type="domain" description="CN hydrolase" evidence="2">
    <location>
        <begin position="8"/>
        <end position="251"/>
    </location>
</feature>
<comment type="caution">
    <text evidence="3">The sequence shown here is derived from an EMBL/GenBank/DDBJ whole genome shotgun (WGS) entry which is preliminary data.</text>
</comment>
<evidence type="ECO:0000313" key="3">
    <source>
        <dbReference type="EMBL" id="TCP28835.1"/>
    </source>
</evidence>
<dbReference type="SUPFAM" id="SSF56317">
    <property type="entry name" value="Carbon-nitrogen hydrolase"/>
    <property type="match status" value="2"/>
</dbReference>
<dbReference type="GO" id="GO:0016811">
    <property type="term" value="F:hydrolase activity, acting on carbon-nitrogen (but not peptide) bonds, in linear amides"/>
    <property type="evidence" value="ECO:0007669"/>
    <property type="project" value="UniProtKB-ARBA"/>
</dbReference>
<dbReference type="AlphaFoldDB" id="A0A4R2P4Z0"/>
<dbReference type="PANTHER" id="PTHR43674">
    <property type="entry name" value="NITRILASE C965.09-RELATED"/>
    <property type="match status" value="1"/>
</dbReference>
<dbReference type="InterPro" id="IPR050345">
    <property type="entry name" value="Aliph_Amidase/BUP"/>
</dbReference>
<proteinExistence type="predicted"/>
<evidence type="ECO:0000313" key="4">
    <source>
        <dbReference type="Proteomes" id="UP000295416"/>
    </source>
</evidence>
<dbReference type="EMBL" id="SLXK01000015">
    <property type="protein sequence ID" value="TCP28835.1"/>
    <property type="molecule type" value="Genomic_DNA"/>
</dbReference>
<keyword evidence="1 3" id="KW-0378">Hydrolase</keyword>
<organism evidence="3 4">
    <name type="scientific">Scopulibacillus darangshiensis</name>
    <dbReference type="NCBI Taxonomy" id="442528"/>
    <lineage>
        <taxon>Bacteria</taxon>
        <taxon>Bacillati</taxon>
        <taxon>Bacillota</taxon>
        <taxon>Bacilli</taxon>
        <taxon>Bacillales</taxon>
        <taxon>Sporolactobacillaceae</taxon>
        <taxon>Scopulibacillus</taxon>
    </lineage>
</organism>
<dbReference type="OrthoDB" id="9811121at2"/>
<dbReference type="PROSITE" id="PS50263">
    <property type="entry name" value="CN_HYDROLASE"/>
    <property type="match status" value="2"/>
</dbReference>
<sequence>MKCVNQSFKAAALQFNPMLREKKENINRLYRDAEAAFKNGAKLVVAPEMATTGYLFKDRDDILPYVEPIPGTTTEFFSLLTSEYNSYIAFGMPEKDPATNIYYNTSVLIGPEGYVGKYRKIHLWEAEAHWAAMGDLGVPVFHTNIGNIAMNICMDSSYYETARLAAIRGADILAFHTNSSSQAISTLPARAQQNGLYVISANRSNTENGFHMIGASAIWSPMGQKLAEGPYSPNEETDIDQTHFIYGDIDPKQYNNENKGLLISRRPELYKEIVQFIQPWDYTKNTDPKNVTALAVQYTPVSDKEANMARVRELITRAVEESDNPVKLIVLPELSFTGPVTDQFAHQLSETNHGMSYEFVSELAKRFNTSIVFGIVEQDNDHLYNTALLIGKMGEIKGKYRKTHLNQEEQNWAEAGSKLSVFEIEDLGRIGLLIGDDVLFPETYGSLAIQRADILAIPTSWYGQYSGPREINENISESKYPQNAIVLWDDVSIGAQAYTIFSNFVGGKYSFKGGSGLYTLDPYYGLDEPKIGSQNREEAILVNFETIQQDHWFNQEKLTQSRRPYFYMPLIVENTKVKDLDPIT</sequence>